<feature type="domain" description="MaoC-like" evidence="2">
    <location>
        <begin position="149"/>
        <end position="234"/>
    </location>
</feature>
<dbReference type="InterPro" id="IPR002539">
    <property type="entry name" value="MaoC-like_dom"/>
</dbReference>
<evidence type="ECO:0000259" key="2">
    <source>
        <dbReference type="Pfam" id="PF01575"/>
    </source>
</evidence>
<dbReference type="EMBL" id="JBHSOA010000041">
    <property type="protein sequence ID" value="MFC5853831.1"/>
    <property type="molecule type" value="Genomic_DNA"/>
</dbReference>
<dbReference type="Gene3D" id="3.10.129.10">
    <property type="entry name" value="Hotdog Thioesterase"/>
    <property type="match status" value="1"/>
</dbReference>
<comment type="similarity">
    <text evidence="1">Belongs to the enoyl-CoA hydratase/isomerase family.</text>
</comment>
<evidence type="ECO:0000256" key="1">
    <source>
        <dbReference type="ARBA" id="ARBA00005254"/>
    </source>
</evidence>
<keyword evidence="5" id="KW-1185">Reference proteome</keyword>
<dbReference type="RefSeq" id="WP_381364470.1">
    <property type="nucleotide sequence ID" value="NZ_JBHSOA010000041.1"/>
</dbReference>
<comment type="caution">
    <text evidence="4">The sequence shown here is derived from an EMBL/GenBank/DDBJ whole genome shotgun (WGS) entry which is preliminary data.</text>
</comment>
<accession>A0ABW1DZ25</accession>
<sequence>MKHPWAGRDLGTRTVSYDEDDAILYALAVGATAQQLDLVFERDLRVLPTFALVLGQWAPDAVGTAGAFDPRVAVHGSQRLDVHGPLPRASAVEMSARVREVWDKGSAAVFDIEVAAEQFTAVWSVFAPGAGGFGGERGASVPRGTGERAREVPVATRAEQAALYRLLGDKHHIHVDPEAAKAIGAPRPILHGLCSLAASALALAPAYGAHPADLTVLEGRFASPVLPGDSLAVRDSGAGGFEVAVEDRTVISGGRIGFA</sequence>
<evidence type="ECO:0000313" key="4">
    <source>
        <dbReference type="EMBL" id="MFC5853831.1"/>
    </source>
</evidence>
<evidence type="ECO:0000259" key="3">
    <source>
        <dbReference type="Pfam" id="PF22622"/>
    </source>
</evidence>
<reference evidence="5" key="1">
    <citation type="journal article" date="2019" name="Int. J. Syst. Evol. Microbiol.">
        <title>The Global Catalogue of Microorganisms (GCM) 10K type strain sequencing project: providing services to taxonomists for standard genome sequencing and annotation.</title>
        <authorList>
            <consortium name="The Broad Institute Genomics Platform"/>
            <consortium name="The Broad Institute Genome Sequencing Center for Infectious Disease"/>
            <person name="Wu L."/>
            <person name="Ma J."/>
        </authorList>
    </citation>
    <scope>NUCLEOTIDE SEQUENCE [LARGE SCALE GENOMIC DNA]</scope>
    <source>
        <strain evidence="5">JCM 10411</strain>
    </source>
</reference>
<dbReference type="InterPro" id="IPR054357">
    <property type="entry name" value="MFE-2_N"/>
</dbReference>
<dbReference type="InterPro" id="IPR029069">
    <property type="entry name" value="HotDog_dom_sf"/>
</dbReference>
<dbReference type="Proteomes" id="UP001596180">
    <property type="component" value="Unassembled WGS sequence"/>
</dbReference>
<feature type="domain" description="Peroxisomal multifunctional enzyme type 2-like N-terminal" evidence="3">
    <location>
        <begin position="16"/>
        <end position="116"/>
    </location>
</feature>
<name>A0ABW1DZ25_9ACTN</name>
<dbReference type="SUPFAM" id="SSF54637">
    <property type="entry name" value="Thioesterase/thiol ester dehydrase-isomerase"/>
    <property type="match status" value="2"/>
</dbReference>
<proteinExistence type="inferred from homology"/>
<dbReference type="PANTHER" id="PTHR13078">
    <property type="entry name" value="PEROXISOMAL MULTIFUNCTIONAL ENZYME TYPE 2-RELATED"/>
    <property type="match status" value="1"/>
</dbReference>
<evidence type="ECO:0000313" key="5">
    <source>
        <dbReference type="Proteomes" id="UP001596180"/>
    </source>
</evidence>
<dbReference type="Pfam" id="PF01575">
    <property type="entry name" value="MaoC_dehydratas"/>
    <property type="match status" value="1"/>
</dbReference>
<dbReference type="Pfam" id="PF22622">
    <property type="entry name" value="MFE-2_hydrat-2_N"/>
    <property type="match status" value="1"/>
</dbReference>
<dbReference type="PANTHER" id="PTHR13078:SF57">
    <property type="entry name" value="DEHYDRATASE, PUTATIVE (AFU_ORTHOLOGUE AFUA_5G00640)-RELATED"/>
    <property type="match status" value="1"/>
</dbReference>
<gene>
    <name evidence="4" type="ORF">ACFPZI_19085</name>
</gene>
<protein>
    <submittedName>
        <fullName evidence="4">MaoC/PaaZ C-terminal domain-containing protein</fullName>
    </submittedName>
</protein>
<organism evidence="4 5">
    <name type="scientific">Streptomyces chlorus</name>
    <dbReference type="NCBI Taxonomy" id="887452"/>
    <lineage>
        <taxon>Bacteria</taxon>
        <taxon>Bacillati</taxon>
        <taxon>Actinomycetota</taxon>
        <taxon>Actinomycetes</taxon>
        <taxon>Kitasatosporales</taxon>
        <taxon>Streptomycetaceae</taxon>
        <taxon>Streptomyces</taxon>
    </lineage>
</organism>